<evidence type="ECO:0000259" key="17">
    <source>
        <dbReference type="PROSITE" id="PS51164"/>
    </source>
</evidence>
<dbReference type="InterPro" id="IPR001223">
    <property type="entry name" value="Glyco_hydro18_cat"/>
</dbReference>
<protein>
    <recommendedName>
        <fullName evidence="3">chitinase</fullName>
        <ecNumber evidence="3">3.2.1.14</ecNumber>
    </recommendedName>
</protein>
<sequence length="429" mass="45130">MAGMLGMVSQTMAGFSPESGTTIAIYWGQNSYHQGSGSLAQQRLSYYCGNSSIDIIPVAFMNGISPPITNFANAGDNCTAFPGSDNVLRCPQIEADIKECQAVHGKTILLSLGGATYTQGGWPSVSDAHDAAQLVWDMFGPVPSGRTAHRPFGSAVVDGFDFDFESPASHLPAFGTKLRSLMDAAPGNKKFYLAAAPQCVFPDAAVGAALDAVAFDLVMIQFYNNWCGVANFRPGAPAQDAFNLDVWDGWARTVSPNRNVRLLLGIPAAPGAGAGFTDGARLGAAIRYARRFASFGGVMMWDMSQLYANGGFLDQVVSHVTGVPGTTPSSSGSPTSTTTLTTLTLTAPTSNLTFTTPTPTSPPTTSTRSTPTASSTPSASLVPRWSQCGGKGYTGPTRCQPPWKCIYQSEWWSVCNADQEDGAPRTAPA</sequence>
<keyword evidence="4" id="KW-0964">Secreted</keyword>
<dbReference type="InterPro" id="IPR017853">
    <property type="entry name" value="GH"/>
</dbReference>
<comment type="caution">
    <text evidence="19">The sequence shown here is derived from an EMBL/GenBank/DDBJ whole genome shotgun (WGS) entry which is preliminary data.</text>
</comment>
<keyword evidence="10" id="KW-0325">Glycoprotein</keyword>
<dbReference type="EMBL" id="SRPY01000926">
    <property type="protein sequence ID" value="KAG5916042.1"/>
    <property type="molecule type" value="Genomic_DNA"/>
</dbReference>
<evidence type="ECO:0000256" key="10">
    <source>
        <dbReference type="ARBA" id="ARBA00023180"/>
    </source>
</evidence>
<accession>A0A8K0J194</accession>
<keyword evidence="8" id="KW-0146">Chitin degradation</keyword>
<evidence type="ECO:0000256" key="16">
    <source>
        <dbReference type="SAM" id="MobiDB-lite"/>
    </source>
</evidence>
<dbReference type="SUPFAM" id="SSF57180">
    <property type="entry name" value="Cellulose-binding domain"/>
    <property type="match status" value="1"/>
</dbReference>
<keyword evidence="12 15" id="KW-0326">Glycosidase</keyword>
<reference evidence="19" key="1">
    <citation type="journal article" date="2020" name="bioRxiv">
        <title>Whole genome comparisons of ergot fungi reveals the divergence and evolution of species within the genus Claviceps are the result of varying mechanisms driving genome evolution and host range expansion.</title>
        <authorList>
            <person name="Wyka S.A."/>
            <person name="Mondo S.J."/>
            <person name="Liu M."/>
            <person name="Dettman J."/>
            <person name="Nalam V."/>
            <person name="Broders K.D."/>
        </authorList>
    </citation>
    <scope>NUCLEOTIDE SEQUENCE</scope>
    <source>
        <strain evidence="19">CCC 489</strain>
    </source>
</reference>
<evidence type="ECO:0000256" key="13">
    <source>
        <dbReference type="ARBA" id="ARBA00023326"/>
    </source>
</evidence>
<evidence type="ECO:0000256" key="11">
    <source>
        <dbReference type="ARBA" id="ARBA00023277"/>
    </source>
</evidence>
<dbReference type="InterPro" id="IPR001579">
    <property type="entry name" value="Glyco_hydro_18_chit_AS"/>
</dbReference>
<keyword evidence="6" id="KW-0732">Signal</keyword>
<evidence type="ECO:0000256" key="1">
    <source>
        <dbReference type="ARBA" id="ARBA00000822"/>
    </source>
</evidence>
<dbReference type="GO" id="GO:0000272">
    <property type="term" value="P:polysaccharide catabolic process"/>
    <property type="evidence" value="ECO:0007669"/>
    <property type="project" value="UniProtKB-KW"/>
</dbReference>
<evidence type="ECO:0000256" key="2">
    <source>
        <dbReference type="ARBA" id="ARBA00004613"/>
    </source>
</evidence>
<keyword evidence="7 15" id="KW-0378">Hydrolase</keyword>
<dbReference type="PROSITE" id="PS51910">
    <property type="entry name" value="GH18_2"/>
    <property type="match status" value="1"/>
</dbReference>
<dbReference type="InterPro" id="IPR045321">
    <property type="entry name" value="Cts1-like"/>
</dbReference>
<proteinExistence type="inferred from homology"/>
<dbReference type="SUPFAM" id="SSF51445">
    <property type="entry name" value="(Trans)glycosidases"/>
    <property type="match status" value="1"/>
</dbReference>
<dbReference type="Pfam" id="PF00734">
    <property type="entry name" value="CBM_1"/>
    <property type="match status" value="1"/>
</dbReference>
<comment type="similarity">
    <text evidence="14">Belongs to the glycosyl hydrolase 18 family. Chitinase class III subfamily.</text>
</comment>
<comment type="subcellular location">
    <subcellularLocation>
        <location evidence="2">Secreted</location>
    </subcellularLocation>
</comment>
<dbReference type="InterPro" id="IPR000254">
    <property type="entry name" value="CBD"/>
</dbReference>
<dbReference type="InterPro" id="IPR035971">
    <property type="entry name" value="CBD_sf"/>
</dbReference>
<dbReference type="AlphaFoldDB" id="A0A8K0J194"/>
<name>A0A8K0J194_9HYPO</name>
<evidence type="ECO:0000256" key="12">
    <source>
        <dbReference type="ARBA" id="ARBA00023295"/>
    </source>
</evidence>
<evidence type="ECO:0000256" key="3">
    <source>
        <dbReference type="ARBA" id="ARBA00012729"/>
    </source>
</evidence>
<keyword evidence="13" id="KW-0624">Polysaccharide degradation</keyword>
<evidence type="ECO:0000256" key="15">
    <source>
        <dbReference type="RuleBase" id="RU000489"/>
    </source>
</evidence>
<dbReference type="GO" id="GO:0006032">
    <property type="term" value="P:chitin catabolic process"/>
    <property type="evidence" value="ECO:0007669"/>
    <property type="project" value="UniProtKB-KW"/>
</dbReference>
<dbReference type="Gene3D" id="3.20.20.80">
    <property type="entry name" value="Glycosidases"/>
    <property type="match status" value="1"/>
</dbReference>
<dbReference type="Pfam" id="PF00704">
    <property type="entry name" value="Glyco_hydro_18"/>
    <property type="match status" value="1"/>
</dbReference>
<evidence type="ECO:0000256" key="8">
    <source>
        <dbReference type="ARBA" id="ARBA00023024"/>
    </source>
</evidence>
<dbReference type="GO" id="GO:0030248">
    <property type="term" value="F:cellulose binding"/>
    <property type="evidence" value="ECO:0007669"/>
    <property type="project" value="InterPro"/>
</dbReference>
<keyword evidence="9" id="KW-0843">Virulence</keyword>
<evidence type="ECO:0000256" key="9">
    <source>
        <dbReference type="ARBA" id="ARBA00023026"/>
    </source>
</evidence>
<gene>
    <name evidence="19" type="ORF">E4U42_007817</name>
</gene>
<feature type="domain" description="GH18" evidence="18">
    <location>
        <begin position="21"/>
        <end position="323"/>
    </location>
</feature>
<evidence type="ECO:0000313" key="20">
    <source>
        <dbReference type="Proteomes" id="UP000811619"/>
    </source>
</evidence>
<dbReference type="PANTHER" id="PTHR45708">
    <property type="entry name" value="ENDOCHITINASE"/>
    <property type="match status" value="1"/>
</dbReference>
<dbReference type="Proteomes" id="UP000811619">
    <property type="component" value="Unassembled WGS sequence"/>
</dbReference>
<evidence type="ECO:0000256" key="5">
    <source>
        <dbReference type="ARBA" id="ARBA00022669"/>
    </source>
</evidence>
<keyword evidence="20" id="KW-1185">Reference proteome</keyword>
<dbReference type="GO" id="GO:0005576">
    <property type="term" value="C:extracellular region"/>
    <property type="evidence" value="ECO:0007669"/>
    <property type="project" value="UniProtKB-SubCell"/>
</dbReference>
<dbReference type="CDD" id="cd02877">
    <property type="entry name" value="GH18_hevamine_XipI_class_III"/>
    <property type="match status" value="1"/>
</dbReference>
<evidence type="ECO:0000256" key="14">
    <source>
        <dbReference type="ARBA" id="ARBA00025727"/>
    </source>
</evidence>
<dbReference type="EC" id="3.2.1.14" evidence="3"/>
<evidence type="ECO:0000313" key="19">
    <source>
        <dbReference type="EMBL" id="KAG5916042.1"/>
    </source>
</evidence>
<comment type="catalytic activity">
    <reaction evidence="1">
        <text>Random endo-hydrolysis of N-acetyl-beta-D-glucosaminide (1-&gt;4)-beta-linkages in chitin and chitodextrins.</text>
        <dbReference type="EC" id="3.2.1.14"/>
    </reaction>
</comment>
<dbReference type="OrthoDB" id="2425929at2759"/>
<dbReference type="InterPro" id="IPR050542">
    <property type="entry name" value="Glycosyl_Hydrlase18_Chitinase"/>
</dbReference>
<organism evidence="19 20">
    <name type="scientific">Claviceps africana</name>
    <dbReference type="NCBI Taxonomy" id="83212"/>
    <lineage>
        <taxon>Eukaryota</taxon>
        <taxon>Fungi</taxon>
        <taxon>Dikarya</taxon>
        <taxon>Ascomycota</taxon>
        <taxon>Pezizomycotina</taxon>
        <taxon>Sordariomycetes</taxon>
        <taxon>Hypocreomycetidae</taxon>
        <taxon>Hypocreales</taxon>
        <taxon>Clavicipitaceae</taxon>
        <taxon>Claviceps</taxon>
    </lineage>
</organism>
<keyword evidence="11" id="KW-0119">Carbohydrate metabolism</keyword>
<dbReference type="GO" id="GO:0008061">
    <property type="term" value="F:chitin binding"/>
    <property type="evidence" value="ECO:0007669"/>
    <property type="project" value="UniProtKB-KW"/>
</dbReference>
<evidence type="ECO:0000256" key="6">
    <source>
        <dbReference type="ARBA" id="ARBA00022729"/>
    </source>
</evidence>
<keyword evidence="5" id="KW-0147">Chitin-binding</keyword>
<evidence type="ECO:0000259" key="18">
    <source>
        <dbReference type="PROSITE" id="PS51910"/>
    </source>
</evidence>
<feature type="region of interest" description="Disordered" evidence="16">
    <location>
        <begin position="349"/>
        <end position="383"/>
    </location>
</feature>
<dbReference type="GO" id="GO:0008843">
    <property type="term" value="F:endochitinase activity"/>
    <property type="evidence" value="ECO:0007669"/>
    <property type="project" value="UniProtKB-EC"/>
</dbReference>
<evidence type="ECO:0000256" key="4">
    <source>
        <dbReference type="ARBA" id="ARBA00022525"/>
    </source>
</evidence>
<evidence type="ECO:0000256" key="7">
    <source>
        <dbReference type="ARBA" id="ARBA00022801"/>
    </source>
</evidence>
<dbReference type="PROSITE" id="PS01095">
    <property type="entry name" value="GH18_1"/>
    <property type="match status" value="1"/>
</dbReference>
<feature type="domain" description="CBM1" evidence="17">
    <location>
        <begin position="380"/>
        <end position="416"/>
    </location>
</feature>
<dbReference type="PANTHER" id="PTHR45708:SF49">
    <property type="entry name" value="ENDOCHITINASE"/>
    <property type="match status" value="1"/>
</dbReference>
<dbReference type="SMART" id="SM00236">
    <property type="entry name" value="fCBD"/>
    <property type="match status" value="1"/>
</dbReference>
<dbReference type="PROSITE" id="PS51164">
    <property type="entry name" value="CBM1_2"/>
    <property type="match status" value="1"/>
</dbReference>